<sequence length="196" mass="23345">MIKVKDSVEVALELDEKGVYSHIAHESAEDIIRIISAIDAERAKLRGMEVYHRDDWDLLIRERIRKGKRHTAFDFYNPELLEIWEEKVKSAKRDIRVIWYYLFGLVSGIVFTAIGSIFTGYPIFIIGLAMIPLAFYIVDYQRSKADLKYYELVQFFIYELKSILEKFELKKEKYKFQLYNTDYREVAFERGKAMIR</sequence>
<dbReference type="GeneID" id="33322356"/>
<evidence type="ECO:0000313" key="3">
    <source>
        <dbReference type="EMBL" id="CUX78358.1"/>
    </source>
</evidence>
<name>A0A170SPU9_9EURY</name>
<dbReference type="KEGG" id="tch:CHITON_1579"/>
<keyword evidence="1" id="KW-1133">Transmembrane helix</keyword>
<dbReference type="Proteomes" id="UP000093069">
    <property type="component" value="Chromosome I"/>
</dbReference>
<reference evidence="3" key="1">
    <citation type="submission" date="2016-01" db="EMBL/GenBank/DDBJ databases">
        <authorList>
            <person name="McClelland M."/>
            <person name="Jain A."/>
            <person name="Saraogi P."/>
            <person name="Mendelson R."/>
            <person name="Westerman R."/>
            <person name="SanMiguel P."/>
            <person name="Csonka L."/>
        </authorList>
    </citation>
    <scope>NUCLEOTIDE SEQUENCE</scope>
    <source>
        <strain evidence="3">1</strain>
    </source>
</reference>
<dbReference type="OrthoDB" id="86127at2157"/>
<dbReference type="RefSeq" id="WP_068578326.1">
    <property type="nucleotide sequence ID" value="NZ_CP015193.1"/>
</dbReference>
<organism evidence="3 4">
    <name type="scientific">Thermococcus chitonophagus</name>
    <dbReference type="NCBI Taxonomy" id="54262"/>
    <lineage>
        <taxon>Archaea</taxon>
        <taxon>Methanobacteriati</taxon>
        <taxon>Methanobacteriota</taxon>
        <taxon>Thermococci</taxon>
        <taxon>Thermococcales</taxon>
        <taxon>Thermococcaceae</taxon>
        <taxon>Thermococcus</taxon>
    </lineage>
</organism>
<dbReference type="EMBL" id="CP015193">
    <property type="protein sequence ID" value="ASJ16878.1"/>
    <property type="molecule type" value="Genomic_DNA"/>
</dbReference>
<dbReference type="EMBL" id="LN999010">
    <property type="protein sequence ID" value="CUX78358.1"/>
    <property type="molecule type" value="Genomic_DNA"/>
</dbReference>
<protein>
    <recommendedName>
        <fullName evidence="6">DUF2207 domain-containing protein</fullName>
    </recommendedName>
</protein>
<gene>
    <name evidence="2" type="ORF">A3L04_07220</name>
    <name evidence="3" type="ORF">CHITON_1579</name>
</gene>
<accession>A0A170SPU9</accession>
<reference evidence="4" key="2">
    <citation type="submission" date="2016-01" db="EMBL/GenBank/DDBJ databases">
        <authorList>
            <person name="Vorgias C.E."/>
        </authorList>
    </citation>
    <scope>NUCLEOTIDE SEQUENCE [LARGE SCALE GENOMIC DNA]</scope>
</reference>
<proteinExistence type="predicted"/>
<keyword evidence="1" id="KW-0812">Transmembrane</keyword>
<dbReference type="STRING" id="54262.CHITON_1579"/>
<dbReference type="Proteomes" id="UP000250189">
    <property type="component" value="Chromosome"/>
</dbReference>
<dbReference type="AlphaFoldDB" id="A0A170SPU9"/>
<keyword evidence="1" id="KW-0472">Membrane</keyword>
<evidence type="ECO:0008006" key="6">
    <source>
        <dbReference type="Google" id="ProtNLM"/>
    </source>
</evidence>
<evidence type="ECO:0000313" key="4">
    <source>
        <dbReference type="Proteomes" id="UP000093069"/>
    </source>
</evidence>
<feature type="transmembrane region" description="Helical" evidence="1">
    <location>
        <begin position="97"/>
        <end position="114"/>
    </location>
</feature>
<evidence type="ECO:0000313" key="5">
    <source>
        <dbReference type="Proteomes" id="UP000250189"/>
    </source>
</evidence>
<feature type="transmembrane region" description="Helical" evidence="1">
    <location>
        <begin position="120"/>
        <end position="138"/>
    </location>
</feature>
<evidence type="ECO:0000256" key="1">
    <source>
        <dbReference type="SAM" id="Phobius"/>
    </source>
</evidence>
<keyword evidence="5" id="KW-1185">Reference proteome</keyword>
<reference evidence="2 5" key="3">
    <citation type="submission" date="2016-04" db="EMBL/GenBank/DDBJ databases">
        <title>Complete genome sequence of Thermococcus chitonophagus type strain GC74.</title>
        <authorList>
            <person name="Oger P.M."/>
        </authorList>
    </citation>
    <scope>NUCLEOTIDE SEQUENCE [LARGE SCALE GENOMIC DNA]</scope>
    <source>
        <strain evidence="2 5">GC74</strain>
    </source>
</reference>
<evidence type="ECO:0000313" key="2">
    <source>
        <dbReference type="EMBL" id="ASJ16878.1"/>
    </source>
</evidence>